<comment type="caution">
    <text evidence="1">The sequence shown here is derived from an EMBL/GenBank/DDBJ whole genome shotgun (WGS) entry which is preliminary data.</text>
</comment>
<keyword evidence="2" id="KW-1185">Reference proteome</keyword>
<protein>
    <submittedName>
        <fullName evidence="1">Uncharacterized protein</fullName>
    </submittedName>
</protein>
<dbReference type="InterPro" id="IPR011856">
    <property type="entry name" value="tRNA_endonuc-like_dom_sf"/>
</dbReference>
<dbReference type="GO" id="GO:0003676">
    <property type="term" value="F:nucleic acid binding"/>
    <property type="evidence" value="ECO:0007669"/>
    <property type="project" value="InterPro"/>
</dbReference>
<gene>
    <name evidence="1" type="ORF">CTER_1465</name>
</gene>
<dbReference type="RefSeq" id="WP_004624870.1">
    <property type="nucleotide sequence ID" value="NZ_AORV01000026.1"/>
</dbReference>
<dbReference type="PATRIC" id="fig|1195236.3.peg.1788"/>
<dbReference type="AlphaFoldDB" id="S0FTW0"/>
<dbReference type="Proteomes" id="UP000014155">
    <property type="component" value="Unassembled WGS sequence"/>
</dbReference>
<dbReference type="EMBL" id="AORV01000026">
    <property type="protein sequence ID" value="EMS72614.1"/>
    <property type="molecule type" value="Genomic_DNA"/>
</dbReference>
<proteinExistence type="predicted"/>
<organism evidence="1 2">
    <name type="scientific">Ruminiclostridium cellobioparum subsp. termitidis CT1112</name>
    <dbReference type="NCBI Taxonomy" id="1195236"/>
    <lineage>
        <taxon>Bacteria</taxon>
        <taxon>Bacillati</taxon>
        <taxon>Bacillota</taxon>
        <taxon>Clostridia</taxon>
        <taxon>Eubacteriales</taxon>
        <taxon>Oscillospiraceae</taxon>
        <taxon>Ruminiclostridium</taxon>
    </lineage>
</organism>
<reference evidence="1 2" key="1">
    <citation type="journal article" date="2013" name="Genome Announc.">
        <title>Draft Genome Sequence of the Cellulolytic, Mesophilic, Anaerobic Bacterium Clostridium termitidis Strain CT1112 (DSM 5398).</title>
        <authorList>
            <person name="Lal S."/>
            <person name="Ramachandran U."/>
            <person name="Zhang X."/>
            <person name="Munir R."/>
            <person name="Sparling R."/>
            <person name="Levin D.B."/>
        </authorList>
    </citation>
    <scope>NUCLEOTIDE SEQUENCE [LARGE SCALE GENOMIC DNA]</scope>
    <source>
        <strain evidence="1 2">CT1112</strain>
    </source>
</reference>
<evidence type="ECO:0000313" key="1">
    <source>
        <dbReference type="EMBL" id="EMS72614.1"/>
    </source>
</evidence>
<accession>S0FTW0</accession>
<sequence length="64" mass="7468">MNFDKPIDMARATHYGNNCYEVYSKKLKRIVRLFSSLEYTNFLTLEINPSVISFVSNLNLGFDQ</sequence>
<evidence type="ECO:0000313" key="2">
    <source>
        <dbReference type="Proteomes" id="UP000014155"/>
    </source>
</evidence>
<name>S0FTW0_RUMCE</name>
<dbReference type="STRING" id="1195236.CTER_1465"/>
<dbReference type="Gene3D" id="3.40.1350.10">
    <property type="match status" value="1"/>
</dbReference>